<dbReference type="InterPro" id="IPR047817">
    <property type="entry name" value="ABC2_TM_bact-type"/>
</dbReference>
<dbReference type="PROSITE" id="PS51012">
    <property type="entry name" value="ABC_TM2"/>
    <property type="match status" value="1"/>
</dbReference>
<dbReference type="PANTHER" id="PTHR43077:SF8">
    <property type="entry name" value="DOXORUBICIN RESISTANCE ABC TRANSPORTER PERMEASE PROTEIN DRRB"/>
    <property type="match status" value="1"/>
</dbReference>
<protein>
    <submittedName>
        <fullName evidence="10">ABC transporter</fullName>
    </submittedName>
</protein>
<evidence type="ECO:0000259" key="9">
    <source>
        <dbReference type="PROSITE" id="PS51012"/>
    </source>
</evidence>
<feature type="transmembrane region" description="Helical" evidence="8">
    <location>
        <begin position="225"/>
        <end position="246"/>
    </location>
</feature>
<name>A0A178LU33_MYCIR</name>
<keyword evidence="5 8" id="KW-1133">Transmembrane helix</keyword>
<proteinExistence type="inferred from homology"/>
<comment type="subcellular location">
    <subcellularLocation>
        <location evidence="1">Cell membrane</location>
        <topology evidence="1">Multi-pass membrane protein</topology>
    </subcellularLocation>
</comment>
<comment type="caution">
    <text evidence="10">The sequence shown here is derived from an EMBL/GenBank/DDBJ whole genome shotgun (WGS) entry which is preliminary data.</text>
</comment>
<evidence type="ECO:0000313" key="10">
    <source>
        <dbReference type="EMBL" id="OAN37612.1"/>
    </source>
</evidence>
<evidence type="ECO:0000256" key="4">
    <source>
        <dbReference type="ARBA" id="ARBA00022692"/>
    </source>
</evidence>
<feature type="transmembrane region" description="Helical" evidence="8">
    <location>
        <begin position="50"/>
        <end position="75"/>
    </location>
</feature>
<feature type="transmembrane region" description="Helical" evidence="8">
    <location>
        <begin position="20"/>
        <end position="38"/>
    </location>
</feature>
<dbReference type="InterPro" id="IPR013525">
    <property type="entry name" value="ABC2_TM"/>
</dbReference>
<comment type="similarity">
    <text evidence="2">Belongs to the ABC-2 integral membrane protein family.</text>
</comment>
<feature type="transmembrane region" description="Helical" evidence="8">
    <location>
        <begin position="127"/>
        <end position="150"/>
    </location>
</feature>
<dbReference type="GO" id="GO:0043190">
    <property type="term" value="C:ATP-binding cassette (ABC) transporter complex"/>
    <property type="evidence" value="ECO:0007669"/>
    <property type="project" value="InterPro"/>
</dbReference>
<reference evidence="10 11" key="1">
    <citation type="submission" date="2016-04" db="EMBL/GenBank/DDBJ databases">
        <title>Draft Genome Sequences of Staphylococcus capitis Strain H36, S. capitis Strain H65, S. cohnii Strain H62, S. hominis Strain H69, Mycobacterium iranicum Strain H39, Plantibacter sp. Strain H53, Pseudomonas oryzihabitans Strain H72, and Microbacterium sp. Strain H83, isolated from residential settings.</title>
        <authorList>
            <person name="Lymperopoulou D."/>
            <person name="Adams R.I."/>
            <person name="Lindow S."/>
            <person name="Coil D.A."/>
            <person name="Jospin G."/>
            <person name="Eisen J.A."/>
        </authorList>
    </citation>
    <scope>NUCLEOTIDE SEQUENCE [LARGE SCALE GENOMIC DNA]</scope>
    <source>
        <strain evidence="10 11">H39</strain>
    </source>
</reference>
<dbReference type="PIRSF" id="PIRSF006648">
    <property type="entry name" value="DrrB"/>
    <property type="match status" value="1"/>
</dbReference>
<evidence type="ECO:0000256" key="8">
    <source>
        <dbReference type="SAM" id="Phobius"/>
    </source>
</evidence>
<evidence type="ECO:0000256" key="7">
    <source>
        <dbReference type="ARBA" id="ARBA00023251"/>
    </source>
</evidence>
<evidence type="ECO:0000256" key="5">
    <source>
        <dbReference type="ARBA" id="ARBA00022989"/>
    </source>
</evidence>
<evidence type="ECO:0000256" key="6">
    <source>
        <dbReference type="ARBA" id="ARBA00023136"/>
    </source>
</evidence>
<evidence type="ECO:0000256" key="3">
    <source>
        <dbReference type="ARBA" id="ARBA00022475"/>
    </source>
</evidence>
<dbReference type="PANTHER" id="PTHR43077">
    <property type="entry name" value="TRANSPORT PERMEASE YVFS-RELATED"/>
    <property type="match status" value="1"/>
</dbReference>
<dbReference type="AlphaFoldDB" id="A0A178LU33"/>
<keyword evidence="7" id="KW-0046">Antibiotic resistance</keyword>
<dbReference type="InterPro" id="IPR051328">
    <property type="entry name" value="T7SS_ABC-Transporter"/>
</dbReference>
<dbReference type="InterPro" id="IPR000412">
    <property type="entry name" value="ABC_2_transport"/>
</dbReference>
<sequence>MTALAALTERMVRGQIRDDLPFAILAPAGFFIVFHFALRNVIDTGETAYAQYLLPVIIVQVMFLGALTTVDRAVIDQQSEFGVRLRTLPISAATPLAARMVYCVLRGVIALITAIVVGYAFGFRVYGGLVCAVAFVGLVLLFTLALSLGADAAGARLAGTEVGRSGASSQMLMVPQLLLIMLSTGMAPADAFPDWLHAFVRYQPVSQVTETLRGLAAGQVEDGNLTISLTWCLGLLVVFAAIAIRVQRRAQ</sequence>
<dbReference type="Proteomes" id="UP000078396">
    <property type="component" value="Unassembled WGS sequence"/>
</dbReference>
<dbReference type="RefSeq" id="WP_064282474.1">
    <property type="nucleotide sequence ID" value="NZ_LWCS01000026.1"/>
</dbReference>
<keyword evidence="6 8" id="KW-0472">Membrane</keyword>
<evidence type="ECO:0000256" key="2">
    <source>
        <dbReference type="ARBA" id="ARBA00007783"/>
    </source>
</evidence>
<dbReference type="GO" id="GO:0140359">
    <property type="term" value="F:ABC-type transporter activity"/>
    <property type="evidence" value="ECO:0007669"/>
    <property type="project" value="InterPro"/>
</dbReference>
<accession>A0A178LU33</accession>
<feature type="transmembrane region" description="Helical" evidence="8">
    <location>
        <begin position="96"/>
        <end position="121"/>
    </location>
</feature>
<feature type="transmembrane region" description="Helical" evidence="8">
    <location>
        <begin position="171"/>
        <end position="189"/>
    </location>
</feature>
<gene>
    <name evidence="10" type="ORF">A4X20_22020</name>
</gene>
<dbReference type="GO" id="GO:0046677">
    <property type="term" value="P:response to antibiotic"/>
    <property type="evidence" value="ECO:0007669"/>
    <property type="project" value="UniProtKB-KW"/>
</dbReference>
<keyword evidence="3" id="KW-1003">Cell membrane</keyword>
<dbReference type="Pfam" id="PF12698">
    <property type="entry name" value="ABC2_membrane_3"/>
    <property type="match status" value="1"/>
</dbReference>
<evidence type="ECO:0000256" key="1">
    <source>
        <dbReference type="ARBA" id="ARBA00004651"/>
    </source>
</evidence>
<feature type="domain" description="ABC transmembrane type-2" evidence="9">
    <location>
        <begin position="18"/>
        <end position="250"/>
    </location>
</feature>
<evidence type="ECO:0000313" key="11">
    <source>
        <dbReference type="Proteomes" id="UP000078396"/>
    </source>
</evidence>
<organism evidence="10 11">
    <name type="scientific">Mycolicibacterium iranicum</name>
    <name type="common">Mycobacterium iranicum</name>
    <dbReference type="NCBI Taxonomy" id="912594"/>
    <lineage>
        <taxon>Bacteria</taxon>
        <taxon>Bacillati</taxon>
        <taxon>Actinomycetota</taxon>
        <taxon>Actinomycetes</taxon>
        <taxon>Mycobacteriales</taxon>
        <taxon>Mycobacteriaceae</taxon>
        <taxon>Mycolicibacterium</taxon>
    </lineage>
</organism>
<keyword evidence="4 8" id="KW-0812">Transmembrane</keyword>
<dbReference type="EMBL" id="LWCS01000026">
    <property type="protein sequence ID" value="OAN37612.1"/>
    <property type="molecule type" value="Genomic_DNA"/>
</dbReference>